<dbReference type="OrthoDB" id="7691501at2"/>
<proteinExistence type="predicted"/>
<dbReference type="Proteomes" id="UP000199502">
    <property type="component" value="Unassembled WGS sequence"/>
</dbReference>
<sequence length="104" mass="11036">MGIVRTVALILPLGLAACGPVPVEQAERTCLRDAELAQRPRGEVAIGVGTGGRGGSSTFGRVGIEMTSDYILQRDPSEVFTRCVVNRSGQMPTRPLVSQPGWRG</sequence>
<dbReference type="AlphaFoldDB" id="A0A1G5CA49"/>
<keyword evidence="2" id="KW-1185">Reference proteome</keyword>
<name>A0A1G5CA49_9RHOB</name>
<protein>
    <recommendedName>
        <fullName evidence="3">Lipoprotein</fullName>
    </recommendedName>
</protein>
<reference evidence="1 2" key="1">
    <citation type="submission" date="2016-10" db="EMBL/GenBank/DDBJ databases">
        <authorList>
            <person name="de Groot N.N."/>
        </authorList>
    </citation>
    <scope>NUCLEOTIDE SEQUENCE [LARGE SCALE GENOMIC DNA]</scope>
    <source>
        <strain evidence="1 2">CGMCC 1.8925</strain>
    </source>
</reference>
<evidence type="ECO:0000313" key="2">
    <source>
        <dbReference type="Proteomes" id="UP000199502"/>
    </source>
</evidence>
<dbReference type="PROSITE" id="PS51257">
    <property type="entry name" value="PROKAR_LIPOPROTEIN"/>
    <property type="match status" value="1"/>
</dbReference>
<evidence type="ECO:0000313" key="1">
    <source>
        <dbReference type="EMBL" id="SCX99282.1"/>
    </source>
</evidence>
<accession>A0A1G5CA49</accession>
<evidence type="ECO:0008006" key="3">
    <source>
        <dbReference type="Google" id="ProtNLM"/>
    </source>
</evidence>
<dbReference type="RefSeq" id="WP_090739882.1">
    <property type="nucleotide sequence ID" value="NZ_FMVT01000001.1"/>
</dbReference>
<gene>
    <name evidence="1" type="ORF">SAMN05660710_00476</name>
</gene>
<dbReference type="STRING" id="336292.SAMN05660710_00476"/>
<organism evidence="1 2">
    <name type="scientific">Paracoccus tibetensis</name>
    <dbReference type="NCBI Taxonomy" id="336292"/>
    <lineage>
        <taxon>Bacteria</taxon>
        <taxon>Pseudomonadati</taxon>
        <taxon>Pseudomonadota</taxon>
        <taxon>Alphaproteobacteria</taxon>
        <taxon>Rhodobacterales</taxon>
        <taxon>Paracoccaceae</taxon>
        <taxon>Paracoccus</taxon>
    </lineage>
</organism>
<dbReference type="EMBL" id="FMVT01000001">
    <property type="protein sequence ID" value="SCX99282.1"/>
    <property type="molecule type" value="Genomic_DNA"/>
</dbReference>